<dbReference type="OrthoDB" id="191150at2759"/>
<protein>
    <submittedName>
        <fullName evidence="1">Uncharacterized protein</fullName>
    </submittedName>
</protein>
<gene>
    <name evidence="1" type="ORF">AQUCO_10500009v1</name>
</gene>
<dbReference type="EMBL" id="KZ305121">
    <property type="protein sequence ID" value="PIA25874.1"/>
    <property type="molecule type" value="Genomic_DNA"/>
</dbReference>
<keyword evidence="2" id="KW-1185">Reference proteome</keyword>
<accession>A0A2G5C3K6</accession>
<evidence type="ECO:0000313" key="2">
    <source>
        <dbReference type="Proteomes" id="UP000230069"/>
    </source>
</evidence>
<organism evidence="1 2">
    <name type="scientific">Aquilegia coerulea</name>
    <name type="common">Rocky mountain columbine</name>
    <dbReference type="NCBI Taxonomy" id="218851"/>
    <lineage>
        <taxon>Eukaryota</taxon>
        <taxon>Viridiplantae</taxon>
        <taxon>Streptophyta</taxon>
        <taxon>Embryophyta</taxon>
        <taxon>Tracheophyta</taxon>
        <taxon>Spermatophyta</taxon>
        <taxon>Magnoliopsida</taxon>
        <taxon>Ranunculales</taxon>
        <taxon>Ranunculaceae</taxon>
        <taxon>Thalictroideae</taxon>
        <taxon>Aquilegia</taxon>
    </lineage>
</organism>
<reference evidence="1 2" key="1">
    <citation type="submission" date="2017-09" db="EMBL/GenBank/DDBJ databases">
        <title>WGS assembly of Aquilegia coerulea Goldsmith.</title>
        <authorList>
            <person name="Hodges S."/>
            <person name="Kramer E."/>
            <person name="Nordborg M."/>
            <person name="Tomkins J."/>
            <person name="Borevitz J."/>
            <person name="Derieg N."/>
            <person name="Yan J."/>
            <person name="Mihaltcheva S."/>
            <person name="Hayes R.D."/>
            <person name="Rokhsar D."/>
        </authorList>
    </citation>
    <scope>NUCLEOTIDE SEQUENCE [LARGE SCALE GENOMIC DNA]</scope>
    <source>
        <strain evidence="2">cv. Goldsmith</strain>
    </source>
</reference>
<proteinExistence type="predicted"/>
<sequence>MKWWIKKLCISPNSIIIIINASKNQTQNRLLPFTKSPTMGGTQKFANNLFCKSTCVSMMMNQVAATLFDGGCRNYTNSTKDFSVLTREWFVKLWLADEKNTPTTRKRWVKNVQGITNTAYASVVQDGFIPTPQPPLTQSAVGVLEPTTPQEFKIAPLLLRSNLLITRDIEWANLMLGFEQQLHLLYNYVIIIVIFLP</sequence>
<name>A0A2G5C3K6_AQUCA</name>
<dbReference type="Proteomes" id="UP000230069">
    <property type="component" value="Unassembled WGS sequence"/>
</dbReference>
<evidence type="ECO:0000313" key="1">
    <source>
        <dbReference type="EMBL" id="PIA25874.1"/>
    </source>
</evidence>
<dbReference type="InParanoid" id="A0A2G5C3K6"/>
<dbReference type="STRING" id="218851.A0A2G5C3K6"/>
<dbReference type="AlphaFoldDB" id="A0A2G5C3K6"/>